<organism evidence="2 3">
    <name type="scientific">Fusarium avenaceum</name>
    <dbReference type="NCBI Taxonomy" id="40199"/>
    <lineage>
        <taxon>Eukaryota</taxon>
        <taxon>Fungi</taxon>
        <taxon>Dikarya</taxon>
        <taxon>Ascomycota</taxon>
        <taxon>Pezizomycotina</taxon>
        <taxon>Sordariomycetes</taxon>
        <taxon>Hypocreomycetidae</taxon>
        <taxon>Hypocreales</taxon>
        <taxon>Nectriaceae</taxon>
        <taxon>Fusarium</taxon>
        <taxon>Fusarium tricinctum species complex</taxon>
    </lineage>
</organism>
<evidence type="ECO:0000313" key="3">
    <source>
        <dbReference type="Proteomes" id="UP000782241"/>
    </source>
</evidence>
<dbReference type="InterPro" id="IPR025363">
    <property type="entry name" value="DUF4267"/>
</dbReference>
<dbReference type="Pfam" id="PF14087">
    <property type="entry name" value="DUF4267"/>
    <property type="match status" value="1"/>
</dbReference>
<proteinExistence type="predicted"/>
<keyword evidence="1" id="KW-1133">Transmembrane helix</keyword>
<keyword evidence="1" id="KW-0812">Transmembrane</keyword>
<keyword evidence="1" id="KW-0472">Membrane</keyword>
<dbReference type="Proteomes" id="UP000782241">
    <property type="component" value="Unassembled WGS sequence"/>
</dbReference>
<accession>A0A9P7H357</accession>
<evidence type="ECO:0000313" key="2">
    <source>
        <dbReference type="EMBL" id="KAG5660919.1"/>
    </source>
</evidence>
<gene>
    <name evidence="2" type="ORF">KAF25_002562</name>
</gene>
<protein>
    <submittedName>
        <fullName evidence="2">Uncharacterized protein</fullName>
    </submittedName>
</protein>
<keyword evidence="3" id="KW-1185">Reference proteome</keyword>
<name>A0A9P7H357_9HYPO</name>
<dbReference type="EMBL" id="JAGPUO010000008">
    <property type="protein sequence ID" value="KAG5660919.1"/>
    <property type="molecule type" value="Genomic_DNA"/>
</dbReference>
<sequence>MAHPIIFNGSLGVGFMLVGLGLNTSFRPDATLKNLEFPVPTEPLAKKFSHALMRIWGIRNISVGLLISAIWATGDENLMAKALCISMALPITDGFVSRAMIGGGEAHHWMVPPVLAVMSAGLFG</sequence>
<feature type="transmembrane region" description="Helical" evidence="1">
    <location>
        <begin position="6"/>
        <end position="26"/>
    </location>
</feature>
<reference evidence="2" key="1">
    <citation type="submission" date="2021-04" db="EMBL/GenBank/DDBJ databases">
        <title>Draft genome of Fusarium avenaceum strain F156N33, isolated from an atmospheric sample in Virginia.</title>
        <authorList>
            <person name="Yang S."/>
            <person name="Vinatzer B.A."/>
            <person name="Coleman J."/>
        </authorList>
    </citation>
    <scope>NUCLEOTIDE SEQUENCE</scope>
    <source>
        <strain evidence="2">F156N33</strain>
    </source>
</reference>
<dbReference type="AlphaFoldDB" id="A0A9P7H357"/>
<evidence type="ECO:0000256" key="1">
    <source>
        <dbReference type="SAM" id="Phobius"/>
    </source>
</evidence>
<comment type="caution">
    <text evidence="2">The sequence shown here is derived from an EMBL/GenBank/DDBJ whole genome shotgun (WGS) entry which is preliminary data.</text>
</comment>
<feature type="transmembrane region" description="Helical" evidence="1">
    <location>
        <begin position="56"/>
        <end position="72"/>
    </location>
</feature>